<organism evidence="1">
    <name type="scientific">Candidatus Methanophagaceae archaeon ANME-1 ERB6</name>
    <dbReference type="NCBI Taxonomy" id="2759912"/>
    <lineage>
        <taxon>Archaea</taxon>
        <taxon>Methanobacteriati</taxon>
        <taxon>Methanobacteriota</taxon>
        <taxon>Stenosarchaea group</taxon>
        <taxon>Methanomicrobia</taxon>
        <taxon>Candidatus Methanophagales</taxon>
        <taxon>Candidatus Methanophagaceae</taxon>
    </lineage>
</organism>
<accession>A0A7G9YTK4</accession>
<sequence length="42" mass="4665">MVNVEVCYAFGWEVGVESLYDGLQGAKAMKTWGAVGEKLKYH</sequence>
<proteinExistence type="predicted"/>
<protein>
    <submittedName>
        <fullName evidence="1">Uncharacterized protein</fullName>
    </submittedName>
</protein>
<reference evidence="1" key="1">
    <citation type="submission" date="2020-06" db="EMBL/GenBank/DDBJ databases">
        <title>Unique genomic features of the anaerobic methanotrophic archaea.</title>
        <authorList>
            <person name="Chadwick G.L."/>
            <person name="Skennerton C.T."/>
            <person name="Laso-Perez R."/>
            <person name="Leu A.O."/>
            <person name="Speth D.R."/>
            <person name="Yu H."/>
            <person name="Morgan-Lang C."/>
            <person name="Hatzenpichler R."/>
            <person name="Goudeau D."/>
            <person name="Malmstrom R."/>
            <person name="Brazelton W.J."/>
            <person name="Woyke T."/>
            <person name="Hallam S.J."/>
            <person name="Tyson G.W."/>
            <person name="Wegener G."/>
            <person name="Boetius A."/>
            <person name="Orphan V."/>
        </authorList>
    </citation>
    <scope>NUCLEOTIDE SEQUENCE</scope>
</reference>
<name>A0A7G9YTK4_9EURY</name>
<dbReference type="EMBL" id="MT631466">
    <property type="protein sequence ID" value="QNO51338.1"/>
    <property type="molecule type" value="Genomic_DNA"/>
</dbReference>
<dbReference type="AlphaFoldDB" id="A0A7G9YTK4"/>
<gene>
    <name evidence="1" type="ORF">HDBBLJII_00035</name>
</gene>
<evidence type="ECO:0000313" key="1">
    <source>
        <dbReference type="EMBL" id="QNO51338.1"/>
    </source>
</evidence>